<feature type="compositionally biased region" description="Polar residues" evidence="1">
    <location>
        <begin position="194"/>
        <end position="211"/>
    </location>
</feature>
<gene>
    <name evidence="2" type="ORF">Slati_0933100</name>
</gene>
<name>A0AAW2XS16_9LAMI</name>
<accession>A0AAW2XS16</accession>
<proteinExistence type="predicted"/>
<dbReference type="EMBL" id="JACGWN010000003">
    <property type="protein sequence ID" value="KAL0455939.1"/>
    <property type="molecule type" value="Genomic_DNA"/>
</dbReference>
<evidence type="ECO:0000313" key="2">
    <source>
        <dbReference type="EMBL" id="KAL0455939.1"/>
    </source>
</evidence>
<organism evidence="2">
    <name type="scientific">Sesamum latifolium</name>
    <dbReference type="NCBI Taxonomy" id="2727402"/>
    <lineage>
        <taxon>Eukaryota</taxon>
        <taxon>Viridiplantae</taxon>
        <taxon>Streptophyta</taxon>
        <taxon>Embryophyta</taxon>
        <taxon>Tracheophyta</taxon>
        <taxon>Spermatophyta</taxon>
        <taxon>Magnoliopsida</taxon>
        <taxon>eudicotyledons</taxon>
        <taxon>Gunneridae</taxon>
        <taxon>Pentapetalae</taxon>
        <taxon>asterids</taxon>
        <taxon>lamiids</taxon>
        <taxon>Lamiales</taxon>
        <taxon>Pedaliaceae</taxon>
        <taxon>Sesamum</taxon>
    </lineage>
</organism>
<comment type="caution">
    <text evidence="2">The sequence shown here is derived from an EMBL/GenBank/DDBJ whole genome shotgun (WGS) entry which is preliminary data.</text>
</comment>
<protein>
    <submittedName>
        <fullName evidence="2">Uncharacterized protein</fullName>
    </submittedName>
</protein>
<feature type="region of interest" description="Disordered" evidence="1">
    <location>
        <begin position="106"/>
        <end position="127"/>
    </location>
</feature>
<dbReference type="AlphaFoldDB" id="A0AAW2XS16"/>
<feature type="region of interest" description="Disordered" evidence="1">
    <location>
        <begin position="191"/>
        <end position="213"/>
    </location>
</feature>
<feature type="compositionally biased region" description="Gly residues" evidence="1">
    <location>
        <begin position="112"/>
        <end position="123"/>
    </location>
</feature>
<reference evidence="2" key="2">
    <citation type="journal article" date="2024" name="Plant">
        <title>Genomic evolution and insights into agronomic trait innovations of Sesamum species.</title>
        <authorList>
            <person name="Miao H."/>
            <person name="Wang L."/>
            <person name="Qu L."/>
            <person name="Liu H."/>
            <person name="Sun Y."/>
            <person name="Le M."/>
            <person name="Wang Q."/>
            <person name="Wei S."/>
            <person name="Zheng Y."/>
            <person name="Lin W."/>
            <person name="Duan Y."/>
            <person name="Cao H."/>
            <person name="Xiong S."/>
            <person name="Wang X."/>
            <person name="Wei L."/>
            <person name="Li C."/>
            <person name="Ma Q."/>
            <person name="Ju M."/>
            <person name="Zhao R."/>
            <person name="Li G."/>
            <person name="Mu C."/>
            <person name="Tian Q."/>
            <person name="Mei H."/>
            <person name="Zhang T."/>
            <person name="Gao T."/>
            <person name="Zhang H."/>
        </authorList>
    </citation>
    <scope>NUCLEOTIDE SEQUENCE</scope>
    <source>
        <strain evidence="2">KEN1</strain>
    </source>
</reference>
<reference evidence="2" key="1">
    <citation type="submission" date="2020-06" db="EMBL/GenBank/DDBJ databases">
        <authorList>
            <person name="Li T."/>
            <person name="Hu X."/>
            <person name="Zhang T."/>
            <person name="Song X."/>
            <person name="Zhang H."/>
            <person name="Dai N."/>
            <person name="Sheng W."/>
            <person name="Hou X."/>
            <person name="Wei L."/>
        </authorList>
    </citation>
    <scope>NUCLEOTIDE SEQUENCE</scope>
    <source>
        <strain evidence="2">KEN1</strain>
        <tissue evidence="2">Leaf</tissue>
    </source>
</reference>
<evidence type="ECO:0000256" key="1">
    <source>
        <dbReference type="SAM" id="MobiDB-lite"/>
    </source>
</evidence>
<feature type="region of interest" description="Disordered" evidence="1">
    <location>
        <begin position="229"/>
        <end position="284"/>
    </location>
</feature>
<feature type="compositionally biased region" description="Basic and acidic residues" evidence="1">
    <location>
        <begin position="256"/>
        <end position="267"/>
    </location>
</feature>
<sequence>MRDCSVRLEAIDHGEEIGEPQFGAWLRESRTVGQFTGLGSSIWERDVDGGEERAGGMFGLTLGSGRWGPAIFNVGRLGEHKDPKDDRTDKGRPVVSWQTVAEDIGNTSVGIQGSGGEIGGSGDKGAKRDTCGVSSHMGPLSVSGPAGGGASTRIIEGHIQEMGLLNRSWAAKNQPNSSSRKRRQIAQHAIVDLSNESGPSFSPNGLNTYEPNSDYDYVDFPKLSNESQLTTEMQSKENDGPIEVWQPTKGSQLTDAFERDNHSDKRKSSTTPAQILPQVAPVQNKEKHKSDCPCLPLLNPNLAATQNDLVSKVERQESDECKGVVEVAWQVQGCPDPNMRLWRKIQGCCLSLIHWNRDTFNRSKYDLKILEEKYTRLEGGSLDREVYAEMEQVRAQIKQIHRQEMIEWQQISKNHWLRDGDSNTQFFHSQAANRRRQNTILRLRDEAGVCRETGRHSGDPP</sequence>